<dbReference type="Proteomes" id="UP000199029">
    <property type="component" value="Unassembled WGS sequence"/>
</dbReference>
<dbReference type="SUPFAM" id="SSF53474">
    <property type="entry name" value="alpha/beta-Hydrolases"/>
    <property type="match status" value="1"/>
</dbReference>
<dbReference type="PANTHER" id="PTHR11559">
    <property type="entry name" value="CARBOXYLESTERASE"/>
    <property type="match status" value="1"/>
</dbReference>
<keyword evidence="6" id="KW-1185">Reference proteome</keyword>
<dbReference type="OrthoDB" id="9775851at2"/>
<dbReference type="InterPro" id="IPR029058">
    <property type="entry name" value="AB_hydrolase_fold"/>
</dbReference>
<dbReference type="PROSITE" id="PS00122">
    <property type="entry name" value="CARBOXYLESTERASE_B_1"/>
    <property type="match status" value="1"/>
</dbReference>
<gene>
    <name evidence="5" type="ORF">SAMN04515668_4883</name>
</gene>
<dbReference type="GO" id="GO:0016787">
    <property type="term" value="F:hydrolase activity"/>
    <property type="evidence" value="ECO:0007669"/>
    <property type="project" value="UniProtKB-KW"/>
</dbReference>
<evidence type="ECO:0000313" key="6">
    <source>
        <dbReference type="Proteomes" id="UP000199029"/>
    </source>
</evidence>
<dbReference type="EC" id="3.1.1.-" evidence="3"/>
<protein>
    <recommendedName>
        <fullName evidence="3">Carboxylic ester hydrolase</fullName>
        <ecNumber evidence="3">3.1.1.-</ecNumber>
    </recommendedName>
</protein>
<proteinExistence type="inferred from homology"/>
<dbReference type="STRING" id="1227077.SAMN04515668_4883"/>
<dbReference type="InterPro" id="IPR019826">
    <property type="entry name" value="Carboxylesterase_B_AS"/>
</dbReference>
<dbReference type="Pfam" id="PF00135">
    <property type="entry name" value="COesterase"/>
    <property type="match status" value="1"/>
</dbReference>
<evidence type="ECO:0000256" key="3">
    <source>
        <dbReference type="RuleBase" id="RU361235"/>
    </source>
</evidence>
<dbReference type="InterPro" id="IPR002018">
    <property type="entry name" value="CarbesteraseB"/>
</dbReference>
<reference evidence="6" key="1">
    <citation type="submission" date="2016-10" db="EMBL/GenBank/DDBJ databases">
        <authorList>
            <person name="Varghese N."/>
            <person name="Submissions S."/>
        </authorList>
    </citation>
    <scope>NUCLEOTIDE SEQUENCE [LARGE SCALE GENOMIC DNA]</scope>
    <source>
        <strain evidence="6">OR362-8,ATCC BAA-1266,JCM 13504</strain>
    </source>
</reference>
<keyword evidence="2 3" id="KW-0378">Hydrolase</keyword>
<dbReference type="Gene3D" id="3.40.50.1820">
    <property type="entry name" value="alpha/beta hydrolase"/>
    <property type="match status" value="1"/>
</dbReference>
<evidence type="ECO:0000313" key="5">
    <source>
        <dbReference type="EMBL" id="SFQ82774.1"/>
    </source>
</evidence>
<dbReference type="InterPro" id="IPR050309">
    <property type="entry name" value="Type-B_Carboxylest/Lipase"/>
</dbReference>
<feature type="domain" description="Carboxylesterase type B" evidence="4">
    <location>
        <begin position="10"/>
        <end position="314"/>
    </location>
</feature>
<dbReference type="EMBL" id="FOXS01000010">
    <property type="protein sequence ID" value="SFQ82774.1"/>
    <property type="molecule type" value="Genomic_DNA"/>
</dbReference>
<dbReference type="RefSeq" id="WP_092678910.1">
    <property type="nucleotide sequence ID" value="NZ_FOXS01000010.1"/>
</dbReference>
<evidence type="ECO:0000256" key="1">
    <source>
        <dbReference type="ARBA" id="ARBA00005964"/>
    </source>
</evidence>
<sequence length="443" mass="46386">MSHPLAPHFHAPAGTVVGRRDGDVIRATGIRYARAARFQPPVAEPPATEPIQATSPAPACPQAPDALLGPLLGDLLAGLRSDEDCLRLSITVPADRRTDEALPVIVWVHGGSYVTGAGDLALYDPATLVAEQRVAFVAVTYRLGLLGFLGGDGGPPPNLGLLDLREALRWVQRNIAAFGGDPALVTLLGHSSGADAAAHLLVAEGTGGLFRRVILHSAPLGLARNRRAMTRALAAAAGPLPAAGNVADVLAREPVAHRAVRRFGLKASMPFGTQYGAYPLPAEAAADRAWRAAAPHVDVLIGATAEETRLFAVLDPNLRRVRRVPVVGAVLERVLVAVSSALVYGRAATAFARRHARAGGRAYRFVVVFQPAGAALGAAHAVDLPLLLGTEASWAATSLLGNTPWAEVHRAGRPVRQLWADFARTGHLPVPVTIPGVLHLQQG</sequence>
<organism evidence="5 6">
    <name type="scientific">Hymenobacter arizonensis</name>
    <name type="common">Siccationidurans arizonensis</name>
    <dbReference type="NCBI Taxonomy" id="1227077"/>
    <lineage>
        <taxon>Bacteria</taxon>
        <taxon>Pseudomonadati</taxon>
        <taxon>Bacteroidota</taxon>
        <taxon>Cytophagia</taxon>
        <taxon>Cytophagales</taxon>
        <taxon>Hymenobacteraceae</taxon>
        <taxon>Hymenobacter</taxon>
    </lineage>
</organism>
<evidence type="ECO:0000256" key="2">
    <source>
        <dbReference type="ARBA" id="ARBA00022801"/>
    </source>
</evidence>
<evidence type="ECO:0000259" key="4">
    <source>
        <dbReference type="Pfam" id="PF00135"/>
    </source>
</evidence>
<name>A0A1I6BPG6_HYMAR</name>
<dbReference type="AlphaFoldDB" id="A0A1I6BPG6"/>
<comment type="similarity">
    <text evidence="1 3">Belongs to the type-B carboxylesterase/lipase family.</text>
</comment>
<accession>A0A1I6BPG6</accession>